<comment type="caution">
    <text evidence="1">The sequence shown here is derived from an EMBL/GenBank/DDBJ whole genome shotgun (WGS) entry which is preliminary data.</text>
</comment>
<name>A0A9P0M4E9_ACAOB</name>
<dbReference type="OrthoDB" id="6771323at2759"/>
<proteinExistence type="predicted"/>
<reference evidence="1" key="1">
    <citation type="submission" date="2022-03" db="EMBL/GenBank/DDBJ databases">
        <authorList>
            <person name="Sayadi A."/>
        </authorList>
    </citation>
    <scope>NUCLEOTIDE SEQUENCE</scope>
</reference>
<dbReference type="EMBL" id="CAKOFQ010007740">
    <property type="protein sequence ID" value="CAH2007270.1"/>
    <property type="molecule type" value="Genomic_DNA"/>
</dbReference>
<gene>
    <name evidence="1" type="ORF">ACAOBT_LOCUS29563</name>
</gene>
<dbReference type="AlphaFoldDB" id="A0A9P0M4E9"/>
<accession>A0A9P0M4E9</accession>
<organism evidence="1 2">
    <name type="scientific">Acanthoscelides obtectus</name>
    <name type="common">Bean weevil</name>
    <name type="synonym">Bruchus obtectus</name>
    <dbReference type="NCBI Taxonomy" id="200917"/>
    <lineage>
        <taxon>Eukaryota</taxon>
        <taxon>Metazoa</taxon>
        <taxon>Ecdysozoa</taxon>
        <taxon>Arthropoda</taxon>
        <taxon>Hexapoda</taxon>
        <taxon>Insecta</taxon>
        <taxon>Pterygota</taxon>
        <taxon>Neoptera</taxon>
        <taxon>Endopterygota</taxon>
        <taxon>Coleoptera</taxon>
        <taxon>Polyphaga</taxon>
        <taxon>Cucujiformia</taxon>
        <taxon>Chrysomeloidea</taxon>
        <taxon>Chrysomelidae</taxon>
        <taxon>Bruchinae</taxon>
        <taxon>Bruchini</taxon>
        <taxon>Acanthoscelides</taxon>
    </lineage>
</organism>
<protein>
    <submittedName>
        <fullName evidence="1">Uncharacterized protein</fullName>
    </submittedName>
</protein>
<evidence type="ECO:0000313" key="1">
    <source>
        <dbReference type="EMBL" id="CAH2007270.1"/>
    </source>
</evidence>
<evidence type="ECO:0000313" key="2">
    <source>
        <dbReference type="Proteomes" id="UP001152888"/>
    </source>
</evidence>
<keyword evidence="2" id="KW-1185">Reference proteome</keyword>
<sequence>MILFTGSCQMKQFVRGKPNPEGLKNVVVAAPGGLVLDFELYQGKNTFPDDSVKRLGVGLLLLLVLEEHYFLELMCIAIDILRQYHFLNIFANKKILYYDYEISCTNGSTFNFRQNDDQDR</sequence>
<dbReference type="Proteomes" id="UP001152888">
    <property type="component" value="Unassembled WGS sequence"/>
</dbReference>